<evidence type="ECO:0000313" key="4">
    <source>
        <dbReference type="EMBL" id="QDX93907.1"/>
    </source>
</evidence>
<accession>A0A502HHP0</accession>
<feature type="region of interest" description="Disordered" evidence="2">
    <location>
        <begin position="1"/>
        <end position="20"/>
    </location>
</feature>
<keyword evidence="3" id="KW-1133">Transmembrane helix</keyword>
<dbReference type="OrthoDB" id="2927821at2"/>
<keyword evidence="3" id="KW-0812">Transmembrane</keyword>
<keyword evidence="3" id="KW-0472">Membrane</keyword>
<evidence type="ECO:0000313" key="5">
    <source>
        <dbReference type="Proteomes" id="UP000319432"/>
    </source>
</evidence>
<reference evidence="4 5" key="1">
    <citation type="submission" date="2018-11" db="EMBL/GenBank/DDBJ databases">
        <title>Phylogenetic determinants of toxin gene distribution in genomes of Brevibacillus laterosporus.</title>
        <authorList>
            <person name="Glare T.R."/>
            <person name="Durrant A."/>
            <person name="Berry C."/>
            <person name="Palma L."/>
            <person name="Ormskirk M."/>
            <person name="Cox M.O."/>
        </authorList>
    </citation>
    <scope>NUCLEOTIDE SEQUENCE [LARGE SCALE GENOMIC DNA]</scope>
    <source>
        <strain evidence="4 5">1821L</strain>
    </source>
</reference>
<proteinExistence type="predicted"/>
<name>A0A502HHP0_BRELA</name>
<sequence>MNQSYMEQTKSASAAVRPSKQKRLSITKRKGILVAGTVLLWGGLCFGGFQLAHSYITTSQGYLDQRISMVEAKNDELIKMIETQMGNVQTEMNGIKEELALTGETISGTDKTKQALSERITTLDKQLAELKGSLKKLEDAARAF</sequence>
<feature type="compositionally biased region" description="Polar residues" evidence="2">
    <location>
        <begin position="1"/>
        <end position="12"/>
    </location>
</feature>
<organism evidence="4 5">
    <name type="scientific">Brevibacillus laterosporus</name>
    <name type="common">Bacillus laterosporus</name>
    <dbReference type="NCBI Taxonomy" id="1465"/>
    <lineage>
        <taxon>Bacteria</taxon>
        <taxon>Bacillati</taxon>
        <taxon>Bacillota</taxon>
        <taxon>Bacilli</taxon>
        <taxon>Bacillales</taxon>
        <taxon>Paenibacillaceae</taxon>
        <taxon>Brevibacillus</taxon>
    </lineage>
</organism>
<dbReference type="AlphaFoldDB" id="A0A502HHP0"/>
<dbReference type="Proteomes" id="UP000319432">
    <property type="component" value="Chromosome"/>
</dbReference>
<evidence type="ECO:0000256" key="2">
    <source>
        <dbReference type="SAM" id="MobiDB-lite"/>
    </source>
</evidence>
<feature type="transmembrane region" description="Helical" evidence="3">
    <location>
        <begin position="32"/>
        <end position="52"/>
    </location>
</feature>
<evidence type="ECO:0000256" key="3">
    <source>
        <dbReference type="SAM" id="Phobius"/>
    </source>
</evidence>
<dbReference type="EMBL" id="CP033464">
    <property type="protein sequence ID" value="QDX93907.1"/>
    <property type="molecule type" value="Genomic_DNA"/>
</dbReference>
<protein>
    <submittedName>
        <fullName evidence="4">Uncharacterized protein</fullName>
    </submittedName>
</protein>
<keyword evidence="5" id="KW-1185">Reference proteome</keyword>
<evidence type="ECO:0000256" key="1">
    <source>
        <dbReference type="SAM" id="Coils"/>
    </source>
</evidence>
<keyword evidence="1" id="KW-0175">Coiled coil</keyword>
<feature type="coiled-coil region" evidence="1">
    <location>
        <begin position="78"/>
        <end position="140"/>
    </location>
</feature>
<gene>
    <name evidence="4" type="ORF">EEL30_17350</name>
</gene>